<comment type="cofactor">
    <cofactor evidence="1">
        <name>heme</name>
        <dbReference type="ChEBI" id="CHEBI:30413"/>
    </cofactor>
</comment>
<accession>A0ABQ1H1Q5</accession>
<evidence type="ECO:0000256" key="12">
    <source>
        <dbReference type="ARBA" id="ARBA00025912"/>
    </source>
</evidence>
<evidence type="ECO:0000256" key="2">
    <source>
        <dbReference type="ARBA" id="ARBA00004050"/>
    </source>
</evidence>
<feature type="transmembrane region" description="Helical" evidence="13">
    <location>
        <begin position="116"/>
        <end position="136"/>
    </location>
</feature>
<comment type="subunit">
    <text evidence="12">Part of an enzyme complex containing four subunits: a flavoprotein, an iron-sulfur protein, plus two membrane-anchoring proteins, SdhC and SdhD. The complex can form homotrimers.</text>
</comment>
<comment type="similarity">
    <text evidence="4">Belongs to the cytochrome b560 family.</text>
</comment>
<protein>
    <recommendedName>
        <fullName evidence="5">Succinate dehydrogenase cytochrome b556 subunit</fullName>
    </recommendedName>
</protein>
<evidence type="ECO:0000256" key="4">
    <source>
        <dbReference type="ARBA" id="ARBA00007244"/>
    </source>
</evidence>
<dbReference type="RefSeq" id="WP_188448452.1">
    <property type="nucleotide sequence ID" value="NZ_BMDW01000018.1"/>
</dbReference>
<reference evidence="15" key="1">
    <citation type="journal article" date="2019" name="Int. J. Syst. Evol. Microbiol.">
        <title>The Global Catalogue of Microorganisms (GCM) 10K type strain sequencing project: providing services to taxonomists for standard genome sequencing and annotation.</title>
        <authorList>
            <consortium name="The Broad Institute Genomics Platform"/>
            <consortium name="The Broad Institute Genome Sequencing Center for Infectious Disease"/>
            <person name="Wu L."/>
            <person name="Ma J."/>
        </authorList>
    </citation>
    <scope>NUCLEOTIDE SEQUENCE [LARGE SCALE GENOMIC DNA]</scope>
    <source>
        <strain evidence="15">CGMCC 1.10106</strain>
    </source>
</reference>
<proteinExistence type="inferred from homology"/>
<dbReference type="PANTHER" id="PTHR10978">
    <property type="entry name" value="SUCCINATE DEHYDROGENASE CYTOCHROME B560 SUBUNIT"/>
    <property type="match status" value="1"/>
</dbReference>
<comment type="caution">
    <text evidence="14">The sequence shown here is derived from an EMBL/GenBank/DDBJ whole genome shotgun (WGS) entry which is preliminary data.</text>
</comment>
<dbReference type="NCBIfam" id="TIGR02970">
    <property type="entry name" value="succ_dehyd_cytB"/>
    <property type="match status" value="1"/>
</dbReference>
<evidence type="ECO:0000256" key="11">
    <source>
        <dbReference type="ARBA" id="ARBA00023136"/>
    </source>
</evidence>
<dbReference type="InterPro" id="IPR000701">
    <property type="entry name" value="SuccDH_FuR_B_TM-su"/>
</dbReference>
<gene>
    <name evidence="14" type="primary">sdhC</name>
    <name evidence="14" type="ORF">GCM10011395_27580</name>
</gene>
<evidence type="ECO:0000256" key="6">
    <source>
        <dbReference type="ARBA" id="ARBA00022617"/>
    </source>
</evidence>
<keyword evidence="9 13" id="KW-1133">Transmembrane helix</keyword>
<sequence length="140" mass="15017">MASPSRTPTARARPLSPHLSVWKPGPAMIVSILHRITGDGMATVGTVVLVWWLAAISGGPASYAPFHYVFMALWGGAIGYLFGIGLTLSFFQHLATGIRHFFLDVGANYDLKGNRAGSIATMVFSVVATAAFWAYLTMVK</sequence>
<feature type="transmembrane region" description="Helical" evidence="13">
    <location>
        <begin position="66"/>
        <end position="91"/>
    </location>
</feature>
<dbReference type="CDD" id="cd03499">
    <property type="entry name" value="SQR_TypeC_SdhC"/>
    <property type="match status" value="1"/>
</dbReference>
<dbReference type="EMBL" id="BMDW01000018">
    <property type="protein sequence ID" value="GGA55629.1"/>
    <property type="molecule type" value="Genomic_DNA"/>
</dbReference>
<dbReference type="InterPro" id="IPR014314">
    <property type="entry name" value="Succ_DH_cytb556"/>
</dbReference>
<evidence type="ECO:0000256" key="5">
    <source>
        <dbReference type="ARBA" id="ARBA00020076"/>
    </source>
</evidence>
<evidence type="ECO:0000313" key="14">
    <source>
        <dbReference type="EMBL" id="GGA55629.1"/>
    </source>
</evidence>
<keyword evidence="8" id="KW-0479">Metal-binding</keyword>
<evidence type="ECO:0000256" key="10">
    <source>
        <dbReference type="ARBA" id="ARBA00023004"/>
    </source>
</evidence>
<keyword evidence="10" id="KW-0408">Iron</keyword>
<evidence type="ECO:0000256" key="1">
    <source>
        <dbReference type="ARBA" id="ARBA00001971"/>
    </source>
</evidence>
<keyword evidence="7 13" id="KW-0812">Transmembrane</keyword>
<dbReference type="Pfam" id="PF01127">
    <property type="entry name" value="Sdh_cyt"/>
    <property type="match status" value="1"/>
</dbReference>
<dbReference type="PROSITE" id="PS01000">
    <property type="entry name" value="SDH_CYT_1"/>
    <property type="match status" value="1"/>
</dbReference>
<evidence type="ECO:0000256" key="8">
    <source>
        <dbReference type="ARBA" id="ARBA00022723"/>
    </source>
</evidence>
<name>A0ABQ1H1Q5_9SPHN</name>
<feature type="transmembrane region" description="Helical" evidence="13">
    <location>
        <begin position="32"/>
        <end position="54"/>
    </location>
</feature>
<dbReference type="InterPro" id="IPR018495">
    <property type="entry name" value="Succ_DH_cyt_bsu_CS"/>
</dbReference>
<dbReference type="PANTHER" id="PTHR10978:SF5">
    <property type="entry name" value="SUCCINATE DEHYDROGENASE CYTOCHROME B560 SUBUNIT, MITOCHONDRIAL"/>
    <property type="match status" value="1"/>
</dbReference>
<evidence type="ECO:0000256" key="9">
    <source>
        <dbReference type="ARBA" id="ARBA00022989"/>
    </source>
</evidence>
<dbReference type="Proteomes" id="UP000618591">
    <property type="component" value="Unassembled WGS sequence"/>
</dbReference>
<evidence type="ECO:0000313" key="15">
    <source>
        <dbReference type="Proteomes" id="UP000618591"/>
    </source>
</evidence>
<keyword evidence="15" id="KW-1185">Reference proteome</keyword>
<comment type="subcellular location">
    <subcellularLocation>
        <location evidence="3">Membrane</location>
        <topology evidence="3">Multi-pass membrane protein</topology>
    </subcellularLocation>
</comment>
<evidence type="ECO:0000256" key="7">
    <source>
        <dbReference type="ARBA" id="ARBA00022692"/>
    </source>
</evidence>
<organism evidence="14 15">
    <name type="scientific">Sphingomonas psychrolutea</name>
    <dbReference type="NCBI Taxonomy" id="1259676"/>
    <lineage>
        <taxon>Bacteria</taxon>
        <taxon>Pseudomonadati</taxon>
        <taxon>Pseudomonadota</taxon>
        <taxon>Alphaproteobacteria</taxon>
        <taxon>Sphingomonadales</taxon>
        <taxon>Sphingomonadaceae</taxon>
        <taxon>Sphingomonas</taxon>
    </lineage>
</organism>
<dbReference type="SUPFAM" id="SSF81343">
    <property type="entry name" value="Fumarate reductase respiratory complex transmembrane subunits"/>
    <property type="match status" value="1"/>
</dbReference>
<keyword evidence="11 13" id="KW-0472">Membrane</keyword>
<evidence type="ECO:0000256" key="13">
    <source>
        <dbReference type="SAM" id="Phobius"/>
    </source>
</evidence>
<comment type="function">
    <text evidence="2">Membrane-anchoring subunit of succinate dehydrogenase (SDH).</text>
</comment>
<dbReference type="InterPro" id="IPR034804">
    <property type="entry name" value="SQR/QFR_C/D"/>
</dbReference>
<dbReference type="PIRSF" id="PIRSF000178">
    <property type="entry name" value="SDH_cyt_b560"/>
    <property type="match status" value="1"/>
</dbReference>
<dbReference type="Gene3D" id="1.20.1300.10">
    <property type="entry name" value="Fumarate reductase/succinate dehydrogenase, transmembrane subunit"/>
    <property type="match status" value="1"/>
</dbReference>
<evidence type="ECO:0000256" key="3">
    <source>
        <dbReference type="ARBA" id="ARBA00004141"/>
    </source>
</evidence>
<keyword evidence="6" id="KW-0349">Heme</keyword>